<evidence type="ECO:0000313" key="5">
    <source>
        <dbReference type="Proteomes" id="UP001217089"/>
    </source>
</evidence>
<keyword evidence="2" id="KW-0808">Transferase</keyword>
<evidence type="ECO:0000313" key="4">
    <source>
        <dbReference type="EMBL" id="KAJ8308662.1"/>
    </source>
</evidence>
<name>A0ABQ9ETZ9_TEGGR</name>
<reference evidence="4 5" key="1">
    <citation type="submission" date="2022-12" db="EMBL/GenBank/DDBJ databases">
        <title>Chromosome-level genome of Tegillarca granosa.</title>
        <authorList>
            <person name="Kim J."/>
        </authorList>
    </citation>
    <scope>NUCLEOTIDE SEQUENCE [LARGE SCALE GENOMIC DNA]</scope>
    <source>
        <strain evidence="4">Teg-2019</strain>
        <tissue evidence="4">Adductor muscle</tissue>
    </source>
</reference>
<keyword evidence="5" id="KW-1185">Reference proteome</keyword>
<protein>
    <recommendedName>
        <fullName evidence="3">Sulfotransferase domain-containing protein</fullName>
    </recommendedName>
</protein>
<accession>A0ABQ9ETZ9</accession>
<sequence>MPVVDLTDESDETIRVLNVDGYNLAVWLPATNQEEEFRTIPTWKARSDDVIICAYPKAGTHWLWEIISMLYNGKANRIWENKEIAMMEFLSLKEYDDLPSPRILNTHLFFHQLPTDTLTKKPKLVFIQRNPRDIAVSFYHHHKKIVMYNYDGKWENYFNRFLNGNSTNGIEEIQRLADFLGVNANKELITAIEEMCQFSTMKKDKDQMELLEISRDKKPLFYRKGI</sequence>
<dbReference type="InterPro" id="IPR000863">
    <property type="entry name" value="Sulfotransferase_dom"/>
</dbReference>
<comment type="similarity">
    <text evidence="1">Belongs to the sulfotransferase 1 family.</text>
</comment>
<comment type="caution">
    <text evidence="4">The sequence shown here is derived from an EMBL/GenBank/DDBJ whole genome shotgun (WGS) entry which is preliminary data.</text>
</comment>
<dbReference type="PANTHER" id="PTHR11783">
    <property type="entry name" value="SULFOTRANSFERASE SULT"/>
    <property type="match status" value="1"/>
</dbReference>
<feature type="non-terminal residue" evidence="4">
    <location>
        <position position="226"/>
    </location>
</feature>
<dbReference type="Gene3D" id="3.40.50.300">
    <property type="entry name" value="P-loop containing nucleotide triphosphate hydrolases"/>
    <property type="match status" value="2"/>
</dbReference>
<feature type="domain" description="Sulfotransferase" evidence="3">
    <location>
        <begin position="171"/>
        <end position="225"/>
    </location>
</feature>
<dbReference type="InterPro" id="IPR027417">
    <property type="entry name" value="P-loop_NTPase"/>
</dbReference>
<organism evidence="4 5">
    <name type="scientific">Tegillarca granosa</name>
    <name type="common">Malaysian cockle</name>
    <name type="synonym">Anadara granosa</name>
    <dbReference type="NCBI Taxonomy" id="220873"/>
    <lineage>
        <taxon>Eukaryota</taxon>
        <taxon>Metazoa</taxon>
        <taxon>Spiralia</taxon>
        <taxon>Lophotrochozoa</taxon>
        <taxon>Mollusca</taxon>
        <taxon>Bivalvia</taxon>
        <taxon>Autobranchia</taxon>
        <taxon>Pteriomorphia</taxon>
        <taxon>Arcoida</taxon>
        <taxon>Arcoidea</taxon>
        <taxon>Arcidae</taxon>
        <taxon>Tegillarca</taxon>
    </lineage>
</organism>
<dbReference type="EMBL" id="JARBDR010000657">
    <property type="protein sequence ID" value="KAJ8308662.1"/>
    <property type="molecule type" value="Genomic_DNA"/>
</dbReference>
<dbReference type="SUPFAM" id="SSF52540">
    <property type="entry name" value="P-loop containing nucleoside triphosphate hydrolases"/>
    <property type="match status" value="1"/>
</dbReference>
<proteinExistence type="inferred from homology"/>
<evidence type="ECO:0000259" key="3">
    <source>
        <dbReference type="Pfam" id="PF00685"/>
    </source>
</evidence>
<evidence type="ECO:0000256" key="2">
    <source>
        <dbReference type="ARBA" id="ARBA00022679"/>
    </source>
</evidence>
<dbReference type="Pfam" id="PF00685">
    <property type="entry name" value="Sulfotransfer_1"/>
    <property type="match status" value="2"/>
</dbReference>
<feature type="domain" description="Sulfotransferase" evidence="3">
    <location>
        <begin position="48"/>
        <end position="167"/>
    </location>
</feature>
<gene>
    <name evidence="4" type="ORF">KUTeg_013536</name>
</gene>
<dbReference type="Proteomes" id="UP001217089">
    <property type="component" value="Unassembled WGS sequence"/>
</dbReference>
<evidence type="ECO:0000256" key="1">
    <source>
        <dbReference type="ARBA" id="ARBA00005771"/>
    </source>
</evidence>